<comment type="caution">
    <text evidence="3">The sequence shown here is derived from an EMBL/GenBank/DDBJ whole genome shotgun (WGS) entry which is preliminary data.</text>
</comment>
<evidence type="ECO:0000313" key="4">
    <source>
        <dbReference type="Proteomes" id="UP000315113"/>
    </source>
</evidence>
<feature type="compositionally biased region" description="Low complexity" evidence="1">
    <location>
        <begin position="61"/>
        <end position="75"/>
    </location>
</feature>
<dbReference type="InterPro" id="IPR045618">
    <property type="entry name" value="DUF6444"/>
</dbReference>
<dbReference type="AlphaFoldDB" id="A0A552EMR3"/>
<reference evidence="3 4" key="1">
    <citation type="submission" date="2019-01" db="EMBL/GenBank/DDBJ databases">
        <title>Coherence of Microcystis species and biogeography revealed through population genomics.</title>
        <authorList>
            <person name="Perez-Carrascal O.M."/>
            <person name="Terrat Y."/>
            <person name="Giani A."/>
            <person name="Fortin N."/>
            <person name="Tromas N."/>
            <person name="Shapiro B.J."/>
        </authorList>
    </citation>
    <scope>NUCLEOTIDE SEQUENCE [LARGE SCALE GENOMIC DNA]</scope>
    <source>
        <strain evidence="3">Ma_MB_F_20061100_S20D</strain>
    </source>
</reference>
<dbReference type="EMBL" id="SFBH01000084">
    <property type="protein sequence ID" value="TRU35744.1"/>
    <property type="molecule type" value="Genomic_DNA"/>
</dbReference>
<evidence type="ECO:0000256" key="1">
    <source>
        <dbReference type="SAM" id="MobiDB-lite"/>
    </source>
</evidence>
<name>A0A552EMR3_MICAE</name>
<evidence type="ECO:0000259" key="2">
    <source>
        <dbReference type="Pfam" id="PF20042"/>
    </source>
</evidence>
<feature type="domain" description="DUF6444" evidence="2">
    <location>
        <begin position="40"/>
        <end position="98"/>
    </location>
</feature>
<dbReference type="Pfam" id="PF20042">
    <property type="entry name" value="DUF6444"/>
    <property type="match status" value="1"/>
</dbReference>
<sequence length="178" mass="20117">MAINDQLLSTLINAPDFDPEQMGAAFWCEAYVLQKKKNEELESKLVQLEKELERFKEKFNKLSQRSSKNSSQPPSYKKKSQGAGTKGKKRGLAHGHEGKTGNGFEQVDNYIELNGEICPVCRTVPLKVETAPVKRNQIAELVSQPVQINEDQRPLCQPNCGKQGYKDYFILNNPCFLL</sequence>
<gene>
    <name evidence="3" type="ORF">EWV78_10280</name>
</gene>
<feature type="compositionally biased region" description="Basic residues" evidence="1">
    <location>
        <begin position="76"/>
        <end position="93"/>
    </location>
</feature>
<protein>
    <recommendedName>
        <fullName evidence="2">DUF6444 domain-containing protein</fullName>
    </recommendedName>
</protein>
<proteinExistence type="predicted"/>
<organism evidence="3 4">
    <name type="scientific">Microcystis aeruginosa Ma_MB_F_20061100_S20D</name>
    <dbReference type="NCBI Taxonomy" id="2486253"/>
    <lineage>
        <taxon>Bacteria</taxon>
        <taxon>Bacillati</taxon>
        <taxon>Cyanobacteriota</taxon>
        <taxon>Cyanophyceae</taxon>
        <taxon>Oscillatoriophycideae</taxon>
        <taxon>Chroococcales</taxon>
        <taxon>Microcystaceae</taxon>
        <taxon>Microcystis</taxon>
    </lineage>
</organism>
<dbReference type="Proteomes" id="UP000315113">
    <property type="component" value="Unassembled WGS sequence"/>
</dbReference>
<accession>A0A552EMR3</accession>
<evidence type="ECO:0000313" key="3">
    <source>
        <dbReference type="EMBL" id="TRU35744.1"/>
    </source>
</evidence>
<feature type="region of interest" description="Disordered" evidence="1">
    <location>
        <begin position="59"/>
        <end position="100"/>
    </location>
</feature>